<evidence type="ECO:0000313" key="1">
    <source>
        <dbReference type="EMBL" id="KAF2600579.1"/>
    </source>
</evidence>
<protein>
    <submittedName>
        <fullName evidence="1">Uncharacterized protein</fullName>
    </submittedName>
</protein>
<name>A0A8S9L1U6_BRACR</name>
<organism evidence="1 2">
    <name type="scientific">Brassica cretica</name>
    <name type="common">Mustard</name>
    <dbReference type="NCBI Taxonomy" id="69181"/>
    <lineage>
        <taxon>Eukaryota</taxon>
        <taxon>Viridiplantae</taxon>
        <taxon>Streptophyta</taxon>
        <taxon>Embryophyta</taxon>
        <taxon>Tracheophyta</taxon>
        <taxon>Spermatophyta</taxon>
        <taxon>Magnoliopsida</taxon>
        <taxon>eudicotyledons</taxon>
        <taxon>Gunneridae</taxon>
        <taxon>Pentapetalae</taxon>
        <taxon>rosids</taxon>
        <taxon>malvids</taxon>
        <taxon>Brassicales</taxon>
        <taxon>Brassicaceae</taxon>
        <taxon>Brassiceae</taxon>
        <taxon>Brassica</taxon>
    </lineage>
</organism>
<reference evidence="1" key="1">
    <citation type="submission" date="2019-12" db="EMBL/GenBank/DDBJ databases">
        <title>Genome sequencing and annotation of Brassica cretica.</title>
        <authorList>
            <person name="Studholme D.J."/>
            <person name="Sarris P.F."/>
        </authorList>
    </citation>
    <scope>NUCLEOTIDE SEQUENCE</scope>
    <source>
        <strain evidence="1">PFS-001/15</strain>
        <tissue evidence="1">Leaf</tissue>
    </source>
</reference>
<gene>
    <name evidence="1" type="ORF">F2Q68_00007572</name>
</gene>
<proteinExistence type="predicted"/>
<dbReference type="EMBL" id="QGKW02000717">
    <property type="protein sequence ID" value="KAF2600579.1"/>
    <property type="molecule type" value="Genomic_DNA"/>
</dbReference>
<dbReference type="Proteomes" id="UP000712281">
    <property type="component" value="Unassembled WGS sequence"/>
</dbReference>
<dbReference type="AlphaFoldDB" id="A0A8S9L1U6"/>
<evidence type="ECO:0000313" key="2">
    <source>
        <dbReference type="Proteomes" id="UP000712281"/>
    </source>
</evidence>
<sequence length="80" mass="8397">MILLEARYEDPKLGKNSNLERGVSCPEILVSIEARGVTVHGSSTCSLTCRSTRWIDQARGVAALATAACGQPCVSCCGAL</sequence>
<accession>A0A8S9L1U6</accession>
<comment type="caution">
    <text evidence="1">The sequence shown here is derived from an EMBL/GenBank/DDBJ whole genome shotgun (WGS) entry which is preliminary data.</text>
</comment>